<comment type="caution">
    <text evidence="9">The sequence shown here is derived from an EMBL/GenBank/DDBJ whole genome shotgun (WGS) entry which is preliminary data.</text>
</comment>
<dbReference type="Pfam" id="PF00155">
    <property type="entry name" value="Aminotran_1_2"/>
    <property type="match status" value="1"/>
</dbReference>
<dbReference type="GO" id="GO:0004400">
    <property type="term" value="F:histidinol-phosphate transaminase activity"/>
    <property type="evidence" value="ECO:0007669"/>
    <property type="project" value="UniProtKB-UniRule"/>
</dbReference>
<dbReference type="GO" id="GO:0030170">
    <property type="term" value="F:pyridoxal phosphate binding"/>
    <property type="evidence" value="ECO:0007669"/>
    <property type="project" value="InterPro"/>
</dbReference>
<organism evidence="9 10">
    <name type="scientific">Philodulcilactobacillus myokoensis</name>
    <dbReference type="NCBI Taxonomy" id="2929573"/>
    <lineage>
        <taxon>Bacteria</taxon>
        <taxon>Bacillati</taxon>
        <taxon>Bacillota</taxon>
        <taxon>Bacilli</taxon>
        <taxon>Lactobacillales</taxon>
        <taxon>Lactobacillaceae</taxon>
        <taxon>Philodulcilactobacillus</taxon>
    </lineage>
</organism>
<dbReference type="Gene3D" id="3.90.1150.10">
    <property type="entry name" value="Aspartate Aminotransferase, domain 1"/>
    <property type="match status" value="1"/>
</dbReference>
<dbReference type="CDD" id="cd00609">
    <property type="entry name" value="AAT_like"/>
    <property type="match status" value="1"/>
</dbReference>
<keyword evidence="4 7" id="KW-0808">Transferase</keyword>
<keyword evidence="6 7" id="KW-0368">Histidine biosynthesis</keyword>
<comment type="catalytic activity">
    <reaction evidence="7">
        <text>L-histidinol phosphate + 2-oxoglutarate = 3-(imidazol-4-yl)-2-oxopropyl phosphate + L-glutamate</text>
        <dbReference type="Rhea" id="RHEA:23744"/>
        <dbReference type="ChEBI" id="CHEBI:16810"/>
        <dbReference type="ChEBI" id="CHEBI:29985"/>
        <dbReference type="ChEBI" id="CHEBI:57766"/>
        <dbReference type="ChEBI" id="CHEBI:57980"/>
        <dbReference type="EC" id="2.6.1.9"/>
    </reaction>
</comment>
<dbReference type="Proteomes" id="UP001144204">
    <property type="component" value="Unassembled WGS sequence"/>
</dbReference>
<dbReference type="HAMAP" id="MF_01023">
    <property type="entry name" value="HisC_aminotrans_2"/>
    <property type="match status" value="1"/>
</dbReference>
<dbReference type="EMBL" id="BRPL01000004">
    <property type="protein sequence ID" value="GLB47413.1"/>
    <property type="molecule type" value="Genomic_DNA"/>
</dbReference>
<dbReference type="PANTHER" id="PTHR43643">
    <property type="entry name" value="HISTIDINOL-PHOSPHATE AMINOTRANSFERASE 2"/>
    <property type="match status" value="1"/>
</dbReference>
<dbReference type="InterPro" id="IPR050106">
    <property type="entry name" value="HistidinolP_aminotransfase"/>
</dbReference>
<evidence type="ECO:0000256" key="3">
    <source>
        <dbReference type="ARBA" id="ARBA00022576"/>
    </source>
</evidence>
<name>A0A9W6B394_9LACO</name>
<dbReference type="InterPro" id="IPR015422">
    <property type="entry name" value="PyrdxlP-dep_Trfase_small"/>
</dbReference>
<keyword evidence="10" id="KW-1185">Reference proteome</keyword>
<evidence type="ECO:0000259" key="8">
    <source>
        <dbReference type="Pfam" id="PF00155"/>
    </source>
</evidence>
<comment type="pathway">
    <text evidence="7">Amino-acid biosynthesis; L-histidine biosynthesis; L-histidine from 5-phospho-alpha-D-ribose 1-diphosphate: step 7/9.</text>
</comment>
<evidence type="ECO:0000256" key="1">
    <source>
        <dbReference type="ARBA" id="ARBA00001933"/>
    </source>
</evidence>
<feature type="modified residue" description="N6-(pyridoxal phosphate)lysine" evidence="7">
    <location>
        <position position="222"/>
    </location>
</feature>
<feature type="domain" description="Aminotransferase class I/classII large" evidence="8">
    <location>
        <begin position="28"/>
        <end position="346"/>
    </location>
</feature>
<dbReference type="InterPro" id="IPR005861">
    <property type="entry name" value="HisP_aminotrans"/>
</dbReference>
<dbReference type="PANTHER" id="PTHR43643:SF3">
    <property type="entry name" value="HISTIDINOL-PHOSPHATE AMINOTRANSFERASE"/>
    <property type="match status" value="1"/>
</dbReference>
<reference evidence="9" key="2">
    <citation type="journal article" date="2023" name="PLoS ONE">
        <title>Philodulcilactobacillus myokoensis gen. nov., sp. nov., a fructophilic, acidophilic, and agar-phobic lactic acid bacterium isolated from fermented vegetable extracts.</title>
        <authorList>
            <person name="Kouya T."/>
            <person name="Ishiyama Y."/>
            <person name="Ohashi S."/>
            <person name="Kumakubo R."/>
            <person name="Yamazaki T."/>
            <person name="Otaki T."/>
        </authorList>
    </citation>
    <scope>NUCLEOTIDE SEQUENCE</scope>
    <source>
        <strain evidence="9">WR16-4</strain>
    </source>
</reference>
<proteinExistence type="inferred from homology"/>
<evidence type="ECO:0000313" key="10">
    <source>
        <dbReference type="Proteomes" id="UP001144204"/>
    </source>
</evidence>
<dbReference type="SUPFAM" id="SSF53383">
    <property type="entry name" value="PLP-dependent transferases"/>
    <property type="match status" value="1"/>
</dbReference>
<keyword evidence="5 7" id="KW-0663">Pyridoxal phosphate</keyword>
<dbReference type="InterPro" id="IPR015421">
    <property type="entry name" value="PyrdxlP-dep_Trfase_major"/>
</dbReference>
<gene>
    <name evidence="7 9" type="primary">hisC</name>
    <name evidence="9" type="ORF">WR164_13920</name>
</gene>
<dbReference type="InterPro" id="IPR004839">
    <property type="entry name" value="Aminotransferase_I/II_large"/>
</dbReference>
<dbReference type="AlphaFoldDB" id="A0A9W6B394"/>
<dbReference type="NCBIfam" id="TIGR01141">
    <property type="entry name" value="hisC"/>
    <property type="match status" value="1"/>
</dbReference>
<evidence type="ECO:0000313" key="9">
    <source>
        <dbReference type="EMBL" id="GLB47413.1"/>
    </source>
</evidence>
<keyword evidence="7" id="KW-0028">Amino-acid biosynthesis</keyword>
<evidence type="ECO:0000256" key="2">
    <source>
        <dbReference type="ARBA" id="ARBA00011738"/>
    </source>
</evidence>
<comment type="similarity">
    <text evidence="7">Belongs to the class-II pyridoxal-phosphate-dependent aminotransferase family. Histidinol-phosphate aminotransferase subfamily.</text>
</comment>
<evidence type="ECO:0000256" key="5">
    <source>
        <dbReference type="ARBA" id="ARBA00022898"/>
    </source>
</evidence>
<comment type="cofactor">
    <cofactor evidence="1 7">
        <name>pyridoxal 5'-phosphate</name>
        <dbReference type="ChEBI" id="CHEBI:597326"/>
    </cofactor>
</comment>
<dbReference type="InterPro" id="IPR015424">
    <property type="entry name" value="PyrdxlP-dep_Trfase"/>
</dbReference>
<protein>
    <recommendedName>
        <fullName evidence="7">Histidinol-phosphate aminotransferase</fullName>
        <ecNumber evidence="7">2.6.1.9</ecNumber>
    </recommendedName>
    <alternativeName>
        <fullName evidence="7">Imidazole acetol-phosphate transaminase</fullName>
    </alternativeName>
</protein>
<dbReference type="RefSeq" id="WP_286136952.1">
    <property type="nucleotide sequence ID" value="NZ_BRPL01000004.1"/>
</dbReference>
<evidence type="ECO:0000256" key="6">
    <source>
        <dbReference type="ARBA" id="ARBA00023102"/>
    </source>
</evidence>
<dbReference type="Gene3D" id="3.40.640.10">
    <property type="entry name" value="Type I PLP-dependent aspartate aminotransferase-like (Major domain)"/>
    <property type="match status" value="1"/>
</dbReference>
<keyword evidence="3 7" id="KW-0032">Aminotransferase</keyword>
<comment type="subunit">
    <text evidence="2 7">Homodimer.</text>
</comment>
<dbReference type="EC" id="2.6.1.9" evidence="7"/>
<evidence type="ECO:0000256" key="4">
    <source>
        <dbReference type="ARBA" id="ARBA00022679"/>
    </source>
</evidence>
<evidence type="ECO:0000256" key="7">
    <source>
        <dbReference type="HAMAP-Rule" id="MF_01023"/>
    </source>
</evidence>
<reference evidence="9" key="1">
    <citation type="submission" date="2022-07" db="EMBL/GenBank/DDBJ databases">
        <authorList>
            <person name="Kouya T."/>
            <person name="Ishiyama Y."/>
        </authorList>
    </citation>
    <scope>NUCLEOTIDE SEQUENCE</scope>
    <source>
        <strain evidence="9">WR16-4</strain>
    </source>
</reference>
<dbReference type="GO" id="GO:0000105">
    <property type="term" value="P:L-histidine biosynthetic process"/>
    <property type="evidence" value="ECO:0007669"/>
    <property type="project" value="UniProtKB-UniRule"/>
</dbReference>
<accession>A0A9W6B394</accession>
<sequence length="357" mass="40243">MKPTIANLPDYHPAQPLSSLAKQLGVKHLVRLSANENAYGTSENVKKVLLKWGLTNLNRYPDSGANQLRFAVAKHLNVDPKQLVFGDGSDEIIGLINRVFLNDHDNMVELAPTFPEYKVNAYVEGATITDVKINDNGQINLNRLADAIKKQTRLVWLCNPNNPTGRYLNNDKIVAFMDRVPKSVIVAIDEAYIDFVNSSSHPSSVDLLKRYPNLIVLRTFSKAYGLANLRIGYAVTNLPIANQLQKIRPPFNLSTVADVAGTAAISDQNFVKQVEHKNSIEIKKWEAFLDQIKSKYYPSQTNFIFFQIKDAAKLNDYLQKHGYLLNAGLRKGWLRVSMGTPKQNQDVRKLIQNFLNH</sequence>